<reference evidence="1 3" key="2">
    <citation type="journal article" date="2013" name="Nature">
        <title>Insights into bilaterian evolution from three spiralian genomes.</title>
        <authorList>
            <person name="Simakov O."/>
            <person name="Marletaz F."/>
            <person name="Cho S.J."/>
            <person name="Edsinger-Gonzales E."/>
            <person name="Havlak P."/>
            <person name="Hellsten U."/>
            <person name="Kuo D.H."/>
            <person name="Larsson T."/>
            <person name="Lv J."/>
            <person name="Arendt D."/>
            <person name="Savage R."/>
            <person name="Osoegawa K."/>
            <person name="de Jong P."/>
            <person name="Grimwood J."/>
            <person name="Chapman J.A."/>
            <person name="Shapiro H."/>
            <person name="Aerts A."/>
            <person name="Otillar R.P."/>
            <person name="Terry A.Y."/>
            <person name="Boore J.L."/>
            <person name="Grigoriev I.V."/>
            <person name="Lindberg D.R."/>
            <person name="Seaver E.C."/>
            <person name="Weisblat D.A."/>
            <person name="Putnam N.H."/>
            <person name="Rokhsar D.S."/>
        </authorList>
    </citation>
    <scope>NUCLEOTIDE SEQUENCE</scope>
    <source>
        <strain evidence="1 3">I ESC-2004</strain>
    </source>
</reference>
<name>R7V332_CAPTE</name>
<dbReference type="EnsemblMetazoa" id="CapteT87697">
    <property type="protein sequence ID" value="CapteP87697"/>
    <property type="gene ID" value="CapteG87697"/>
</dbReference>
<organism evidence="1">
    <name type="scientific">Capitella teleta</name>
    <name type="common">Polychaete worm</name>
    <dbReference type="NCBI Taxonomy" id="283909"/>
    <lineage>
        <taxon>Eukaryota</taxon>
        <taxon>Metazoa</taxon>
        <taxon>Spiralia</taxon>
        <taxon>Lophotrochozoa</taxon>
        <taxon>Annelida</taxon>
        <taxon>Polychaeta</taxon>
        <taxon>Sedentaria</taxon>
        <taxon>Scolecida</taxon>
        <taxon>Capitellidae</taxon>
        <taxon>Capitella</taxon>
    </lineage>
</organism>
<dbReference type="EMBL" id="KB295362">
    <property type="protein sequence ID" value="ELU13248.1"/>
    <property type="molecule type" value="Genomic_DNA"/>
</dbReference>
<dbReference type="HOGENOM" id="CLU_3074632_0_0_1"/>
<dbReference type="Proteomes" id="UP000014760">
    <property type="component" value="Unassembled WGS sequence"/>
</dbReference>
<reference evidence="3" key="1">
    <citation type="submission" date="2012-12" db="EMBL/GenBank/DDBJ databases">
        <authorList>
            <person name="Hellsten U."/>
            <person name="Grimwood J."/>
            <person name="Chapman J.A."/>
            <person name="Shapiro H."/>
            <person name="Aerts A."/>
            <person name="Otillar R.P."/>
            <person name="Terry A.Y."/>
            <person name="Boore J.L."/>
            <person name="Simakov O."/>
            <person name="Marletaz F."/>
            <person name="Cho S.-J."/>
            <person name="Edsinger-Gonzales E."/>
            <person name="Havlak P."/>
            <person name="Kuo D.-H."/>
            <person name="Larsson T."/>
            <person name="Lv J."/>
            <person name="Arendt D."/>
            <person name="Savage R."/>
            <person name="Osoegawa K."/>
            <person name="de Jong P."/>
            <person name="Lindberg D.R."/>
            <person name="Seaver E.C."/>
            <person name="Weisblat D.A."/>
            <person name="Putnam N.H."/>
            <person name="Grigoriev I.V."/>
            <person name="Rokhsar D.S."/>
        </authorList>
    </citation>
    <scope>NUCLEOTIDE SEQUENCE</scope>
    <source>
        <strain evidence="3">I ESC-2004</strain>
    </source>
</reference>
<protein>
    <submittedName>
        <fullName evidence="1 2">Uncharacterized protein</fullName>
    </submittedName>
</protein>
<evidence type="ECO:0000313" key="3">
    <source>
        <dbReference type="Proteomes" id="UP000014760"/>
    </source>
</evidence>
<keyword evidence="3" id="KW-1185">Reference proteome</keyword>
<evidence type="ECO:0000313" key="2">
    <source>
        <dbReference type="EnsemblMetazoa" id="CapteP87697"/>
    </source>
</evidence>
<gene>
    <name evidence="1" type="ORF">CAPTEDRAFT_87697</name>
</gene>
<feature type="non-terminal residue" evidence="1">
    <location>
        <position position="1"/>
    </location>
</feature>
<dbReference type="AlphaFoldDB" id="R7V332"/>
<reference evidence="2" key="3">
    <citation type="submission" date="2015-06" db="UniProtKB">
        <authorList>
            <consortium name="EnsemblMetazoa"/>
        </authorList>
    </citation>
    <scope>IDENTIFICATION</scope>
</reference>
<dbReference type="EMBL" id="AMQN01019140">
    <property type="status" value="NOT_ANNOTATED_CDS"/>
    <property type="molecule type" value="Genomic_DNA"/>
</dbReference>
<proteinExistence type="predicted"/>
<evidence type="ECO:0000313" key="1">
    <source>
        <dbReference type="EMBL" id="ELU13248.1"/>
    </source>
</evidence>
<sequence>LFRYLFLRQVPLHVQRVLANWTTTDLRAFACEADNIFSCRRDTTVNVYAANER</sequence>
<feature type="non-terminal residue" evidence="1">
    <location>
        <position position="53"/>
    </location>
</feature>
<accession>R7V332</accession>